<reference evidence="2" key="1">
    <citation type="submission" date="2020-09" db="EMBL/GenBank/DDBJ databases">
        <title>New species isolated from human feces.</title>
        <authorList>
            <person name="Kitahara M."/>
            <person name="Shigeno Y."/>
            <person name="Shime M."/>
            <person name="Matsumoto Y."/>
            <person name="Nakamura S."/>
            <person name="Motooka D."/>
            <person name="Fukuoka S."/>
            <person name="Nishikawa H."/>
            <person name="Benno Y."/>
        </authorList>
    </citation>
    <scope>NUCLEOTIDE SEQUENCE</scope>
    <source>
        <strain evidence="2">MM59</strain>
    </source>
</reference>
<gene>
    <name evidence="2" type="ORF">MM59RIKEN_10730</name>
</gene>
<dbReference type="Proteomes" id="UP000679848">
    <property type="component" value="Chromosome"/>
</dbReference>
<feature type="region of interest" description="Disordered" evidence="1">
    <location>
        <begin position="216"/>
        <end position="236"/>
    </location>
</feature>
<sequence length="236" mass="26251">MKWRPMVWMLVSLCLLTGCASLLERTYSKVEPHSSRFWESEAADTLRAENYQDIVNDLLILIGQHTESASLRLYNFEDDLAAAAAMEQAAAETQQETPLGAYAVEYMTSAGQSRRGYYEATVKISYRRTAEQVQSLVNATSPEAVYSLLDAALDEGRTELAIRVSYWGTDGRERVEAAVEQLRKERGLEETPTWQVNYYPDSGQVGLVEFLMDSETTAAMAAPPPKDQAGETGDAE</sequence>
<organism evidence="2 3">
    <name type="scientific">Pusillibacter faecalis</name>
    <dbReference type="NCBI Taxonomy" id="2714358"/>
    <lineage>
        <taxon>Bacteria</taxon>
        <taxon>Bacillati</taxon>
        <taxon>Bacillota</taxon>
        <taxon>Clostridia</taxon>
        <taxon>Eubacteriales</taxon>
        <taxon>Oscillospiraceae</taxon>
        <taxon>Pusillibacter</taxon>
    </lineage>
</organism>
<evidence type="ECO:0000313" key="3">
    <source>
        <dbReference type="Proteomes" id="UP000679848"/>
    </source>
</evidence>
<keyword evidence="3" id="KW-1185">Reference proteome</keyword>
<evidence type="ECO:0000313" key="2">
    <source>
        <dbReference type="EMBL" id="BCK83754.1"/>
    </source>
</evidence>
<dbReference type="RefSeq" id="WP_187028069.1">
    <property type="nucleotide sequence ID" value="NZ_AP023420.1"/>
</dbReference>
<dbReference type="PROSITE" id="PS51257">
    <property type="entry name" value="PROKAR_LIPOPROTEIN"/>
    <property type="match status" value="1"/>
</dbReference>
<dbReference type="EMBL" id="AP023420">
    <property type="protein sequence ID" value="BCK83754.1"/>
    <property type="molecule type" value="Genomic_DNA"/>
</dbReference>
<protein>
    <submittedName>
        <fullName evidence="2">Uncharacterized protein</fullName>
    </submittedName>
</protein>
<accession>A0A810Q711</accession>
<proteinExistence type="predicted"/>
<dbReference type="KEGG" id="pfaa:MM59RIKEN_10730"/>
<name>A0A810Q711_9FIRM</name>
<evidence type="ECO:0000256" key="1">
    <source>
        <dbReference type="SAM" id="MobiDB-lite"/>
    </source>
</evidence>
<dbReference type="AlphaFoldDB" id="A0A810Q711"/>